<dbReference type="Proteomes" id="UP000027341">
    <property type="component" value="Unassembled WGS sequence"/>
</dbReference>
<comment type="caution">
    <text evidence="2">The sequence shown here is derived from an EMBL/GenBank/DDBJ whole genome shotgun (WGS) entry which is preliminary data.</text>
</comment>
<dbReference type="EMBL" id="JMIU01000002">
    <property type="protein sequence ID" value="KDN94624.1"/>
    <property type="molecule type" value="Genomic_DNA"/>
</dbReference>
<organism evidence="2 3">
    <name type="scientific">Hydrogenovibrio marinus</name>
    <dbReference type="NCBI Taxonomy" id="28885"/>
    <lineage>
        <taxon>Bacteria</taxon>
        <taxon>Pseudomonadati</taxon>
        <taxon>Pseudomonadota</taxon>
        <taxon>Gammaproteobacteria</taxon>
        <taxon>Thiotrichales</taxon>
        <taxon>Piscirickettsiaceae</taxon>
        <taxon>Hydrogenovibrio</taxon>
    </lineage>
</organism>
<reference evidence="2 3" key="1">
    <citation type="submission" date="2014-04" db="EMBL/GenBank/DDBJ databases">
        <title>Draft genome sequence of Hydrogenovibrio marinus MH-110, a model organism for aerobic H2 metabolism.</title>
        <authorList>
            <person name="Cha H.J."/>
            <person name="Jo B.H."/>
            <person name="Hwang B.H."/>
        </authorList>
    </citation>
    <scope>NUCLEOTIDE SEQUENCE [LARGE SCALE GENOMIC DNA]</scope>
    <source>
        <strain evidence="2 3">MH-110</strain>
    </source>
</reference>
<dbReference type="STRING" id="28885.EI16_12020"/>
<keyword evidence="1" id="KW-0472">Membrane</keyword>
<dbReference type="AlphaFoldDB" id="A0A066ZQT4"/>
<accession>A0A066ZQT4</accession>
<keyword evidence="3" id="KW-1185">Reference proteome</keyword>
<gene>
    <name evidence="2" type="ORF">EI16_12020</name>
</gene>
<name>A0A066ZQT4_HYDMR</name>
<protein>
    <submittedName>
        <fullName evidence="2">Uncharacterized protein</fullName>
    </submittedName>
</protein>
<feature type="transmembrane region" description="Helical" evidence="1">
    <location>
        <begin position="6"/>
        <end position="21"/>
    </location>
</feature>
<evidence type="ECO:0000313" key="3">
    <source>
        <dbReference type="Proteomes" id="UP000027341"/>
    </source>
</evidence>
<evidence type="ECO:0000256" key="1">
    <source>
        <dbReference type="SAM" id="Phobius"/>
    </source>
</evidence>
<keyword evidence="1" id="KW-0812">Transmembrane</keyword>
<sequence length="74" mass="8559">MHLVITGIQTVVIALLLWALFKQRKRHDQELLDLTDRSIVLGSLLVEYGKKLPEQDRAELERKLEALNKLPLEV</sequence>
<evidence type="ECO:0000313" key="2">
    <source>
        <dbReference type="EMBL" id="KDN94624.1"/>
    </source>
</evidence>
<keyword evidence="1" id="KW-1133">Transmembrane helix</keyword>
<proteinExistence type="predicted"/>
<dbReference type="RefSeq" id="WP_029913716.1">
    <property type="nucleotide sequence ID" value="NZ_JMIU01000002.1"/>
</dbReference>